<accession>A0A1H7ZLT8</accession>
<evidence type="ECO:0000256" key="4">
    <source>
        <dbReference type="ARBA" id="ARBA00023136"/>
    </source>
</evidence>
<dbReference type="AlphaFoldDB" id="A0A1H7ZLT8"/>
<evidence type="ECO:0000256" key="2">
    <source>
        <dbReference type="ARBA" id="ARBA00022692"/>
    </source>
</evidence>
<dbReference type="Gene3D" id="1.20.1080.10">
    <property type="entry name" value="Glycerol uptake facilitator protein"/>
    <property type="match status" value="1"/>
</dbReference>
<gene>
    <name evidence="8" type="ORF">SAMN05414137_13626</name>
</gene>
<evidence type="ECO:0000256" key="5">
    <source>
        <dbReference type="ARBA" id="ARBA00049660"/>
    </source>
</evidence>
<dbReference type="STRING" id="235985.SAMN05414137_13626"/>
<feature type="transmembrane region" description="Helical" evidence="7">
    <location>
        <begin position="147"/>
        <end position="166"/>
    </location>
</feature>
<evidence type="ECO:0000256" key="6">
    <source>
        <dbReference type="SAM" id="MobiDB-lite"/>
    </source>
</evidence>
<dbReference type="Pfam" id="PF01226">
    <property type="entry name" value="Form_Nir_trans"/>
    <property type="match status" value="1"/>
</dbReference>
<dbReference type="GO" id="GO:0005886">
    <property type="term" value="C:plasma membrane"/>
    <property type="evidence" value="ECO:0007669"/>
    <property type="project" value="TreeGrafter"/>
</dbReference>
<dbReference type="InterPro" id="IPR024002">
    <property type="entry name" value="For/NO2_transpt_CS"/>
</dbReference>
<evidence type="ECO:0000313" key="8">
    <source>
        <dbReference type="EMBL" id="SEM59350.1"/>
    </source>
</evidence>
<keyword evidence="4 7" id="KW-0472">Membrane</keyword>
<name>A0A1H7ZLT8_STRJI</name>
<dbReference type="InterPro" id="IPR000292">
    <property type="entry name" value="For/NO2_transpt"/>
</dbReference>
<organism evidence="8 9">
    <name type="scientific">Streptacidiphilus jiangxiensis</name>
    <dbReference type="NCBI Taxonomy" id="235985"/>
    <lineage>
        <taxon>Bacteria</taxon>
        <taxon>Bacillati</taxon>
        <taxon>Actinomycetota</taxon>
        <taxon>Actinomycetes</taxon>
        <taxon>Kitasatosporales</taxon>
        <taxon>Streptomycetaceae</taxon>
        <taxon>Streptacidiphilus</taxon>
    </lineage>
</organism>
<dbReference type="EMBL" id="FOAZ01000036">
    <property type="protein sequence ID" value="SEM59350.1"/>
    <property type="molecule type" value="Genomic_DNA"/>
</dbReference>
<dbReference type="InterPro" id="IPR023271">
    <property type="entry name" value="Aquaporin-like"/>
</dbReference>
<evidence type="ECO:0000256" key="7">
    <source>
        <dbReference type="SAM" id="Phobius"/>
    </source>
</evidence>
<dbReference type="eggNOG" id="COG2116">
    <property type="taxonomic scope" value="Bacteria"/>
</dbReference>
<evidence type="ECO:0000313" key="9">
    <source>
        <dbReference type="Proteomes" id="UP000183015"/>
    </source>
</evidence>
<proteinExistence type="inferred from homology"/>
<feature type="transmembrane region" description="Helical" evidence="7">
    <location>
        <begin position="178"/>
        <end position="205"/>
    </location>
</feature>
<evidence type="ECO:0000256" key="1">
    <source>
        <dbReference type="ARBA" id="ARBA00004141"/>
    </source>
</evidence>
<keyword evidence="9" id="KW-1185">Reference proteome</keyword>
<sequence length="276" mass="28256">MADTAVHKAQELHAPARMLVSSMLAGAFIAVGEVLLVVAVSPLVEGHSRWARLVEGGVFPLALTVVMFAGAQLFTSNVMVMLIGALTGRTGVRDLLGSWGFSLVGNLAGAFAFGAMVHASGVISSPQAHAMLAELVHGKQALSGGELFWRGVLCNFLVCLAVWMFGGASGDGARTVVLWLPVLVFVAIGFEHCVANMAVYALAVFDGSAGLAGLARNLAFVAPATSSAVACWSRSPTGSSAAAPGEPTTRGPGQGGPQPNQITSVTKSSRRAVSAR</sequence>
<reference evidence="9" key="1">
    <citation type="submission" date="2016-10" db="EMBL/GenBank/DDBJ databases">
        <authorList>
            <person name="Varghese N."/>
        </authorList>
    </citation>
    <scope>NUCLEOTIDE SEQUENCE [LARGE SCALE GENOMIC DNA]</scope>
    <source>
        <strain evidence="9">DSM 45096 / BCRC 16803 / CGMCC 4.1857 / CIP 109030 / JCM 12277 / KCTC 19219 / NBRC 100920 / 33214</strain>
    </source>
</reference>
<protein>
    <submittedName>
        <fullName evidence="8">Nitrite transporter NirC</fullName>
    </submittedName>
</protein>
<dbReference type="Proteomes" id="UP000183015">
    <property type="component" value="Unassembled WGS sequence"/>
</dbReference>
<comment type="subcellular location">
    <subcellularLocation>
        <location evidence="1">Membrane</location>
        <topology evidence="1">Multi-pass membrane protein</topology>
    </subcellularLocation>
</comment>
<feature type="transmembrane region" description="Helical" evidence="7">
    <location>
        <begin position="56"/>
        <end position="83"/>
    </location>
</feature>
<evidence type="ECO:0000256" key="3">
    <source>
        <dbReference type="ARBA" id="ARBA00022989"/>
    </source>
</evidence>
<dbReference type="PANTHER" id="PTHR30520:SF8">
    <property type="entry name" value="NITRITE TRANSPORTER NIRC"/>
    <property type="match status" value="1"/>
</dbReference>
<dbReference type="PANTHER" id="PTHR30520">
    <property type="entry name" value="FORMATE TRANSPORTER-RELATED"/>
    <property type="match status" value="1"/>
</dbReference>
<feature type="transmembrane region" description="Helical" evidence="7">
    <location>
        <begin position="103"/>
        <end position="126"/>
    </location>
</feature>
<feature type="transmembrane region" description="Helical" evidence="7">
    <location>
        <begin position="20"/>
        <end position="44"/>
    </location>
</feature>
<dbReference type="GO" id="GO:0015499">
    <property type="term" value="F:formate transmembrane transporter activity"/>
    <property type="evidence" value="ECO:0007669"/>
    <property type="project" value="TreeGrafter"/>
</dbReference>
<keyword evidence="3 7" id="KW-1133">Transmembrane helix</keyword>
<dbReference type="PROSITE" id="PS01006">
    <property type="entry name" value="FORMATE_NITRITE_TP_2"/>
    <property type="match status" value="1"/>
</dbReference>
<keyword evidence="2 7" id="KW-0812">Transmembrane</keyword>
<comment type="similarity">
    <text evidence="5">Belongs to the FNT transporter (TC 1.A.16) family.</text>
</comment>
<feature type="region of interest" description="Disordered" evidence="6">
    <location>
        <begin position="234"/>
        <end position="276"/>
    </location>
</feature>